<organism evidence="2 3">
    <name type="scientific">Mycena rosella</name>
    <name type="common">Pink bonnet</name>
    <name type="synonym">Agaricus rosellus</name>
    <dbReference type="NCBI Taxonomy" id="1033263"/>
    <lineage>
        <taxon>Eukaryota</taxon>
        <taxon>Fungi</taxon>
        <taxon>Dikarya</taxon>
        <taxon>Basidiomycota</taxon>
        <taxon>Agaricomycotina</taxon>
        <taxon>Agaricomycetes</taxon>
        <taxon>Agaricomycetidae</taxon>
        <taxon>Agaricales</taxon>
        <taxon>Marasmiineae</taxon>
        <taxon>Mycenaceae</taxon>
        <taxon>Mycena</taxon>
    </lineage>
</organism>
<feature type="region of interest" description="Disordered" evidence="1">
    <location>
        <begin position="159"/>
        <end position="196"/>
    </location>
</feature>
<dbReference type="Proteomes" id="UP001221757">
    <property type="component" value="Unassembled WGS sequence"/>
</dbReference>
<evidence type="ECO:0000313" key="2">
    <source>
        <dbReference type="EMBL" id="KAJ7676300.1"/>
    </source>
</evidence>
<sequence length="196" mass="21808">MTVVTTTNIRCSGRWKPKFTVASVYVNLRQPASVLRRKIGTFQRQLRTSVPVHVRIMSASVSGSEWAAMTRVHSDTRNLPLADWEFLPVGCLLFKPAKILIMAMGLRFSPPSKSGPLQLIPSHGPEPGIYLSFAPLLQSPAMINTVYVALFLCTKRKADEQVEGEKVGKRAKKARIAGEKKRTNPTPRRLRSGKAR</sequence>
<comment type="caution">
    <text evidence="2">The sequence shown here is derived from an EMBL/GenBank/DDBJ whole genome shotgun (WGS) entry which is preliminary data.</text>
</comment>
<gene>
    <name evidence="2" type="ORF">B0H17DRAFT_1140021</name>
</gene>
<evidence type="ECO:0000256" key="1">
    <source>
        <dbReference type="SAM" id="MobiDB-lite"/>
    </source>
</evidence>
<evidence type="ECO:0000313" key="3">
    <source>
        <dbReference type="Proteomes" id="UP001221757"/>
    </source>
</evidence>
<dbReference type="AlphaFoldDB" id="A0AAD7D3G4"/>
<proteinExistence type="predicted"/>
<reference evidence="2" key="1">
    <citation type="submission" date="2023-03" db="EMBL/GenBank/DDBJ databases">
        <title>Massive genome expansion in bonnet fungi (Mycena s.s.) driven by repeated elements and novel gene families across ecological guilds.</title>
        <authorList>
            <consortium name="Lawrence Berkeley National Laboratory"/>
            <person name="Harder C.B."/>
            <person name="Miyauchi S."/>
            <person name="Viragh M."/>
            <person name="Kuo A."/>
            <person name="Thoen E."/>
            <person name="Andreopoulos B."/>
            <person name="Lu D."/>
            <person name="Skrede I."/>
            <person name="Drula E."/>
            <person name="Henrissat B."/>
            <person name="Morin E."/>
            <person name="Kohler A."/>
            <person name="Barry K."/>
            <person name="LaButti K."/>
            <person name="Morin E."/>
            <person name="Salamov A."/>
            <person name="Lipzen A."/>
            <person name="Mereny Z."/>
            <person name="Hegedus B."/>
            <person name="Baldrian P."/>
            <person name="Stursova M."/>
            <person name="Weitz H."/>
            <person name="Taylor A."/>
            <person name="Grigoriev I.V."/>
            <person name="Nagy L.G."/>
            <person name="Martin F."/>
            <person name="Kauserud H."/>
        </authorList>
    </citation>
    <scope>NUCLEOTIDE SEQUENCE</scope>
    <source>
        <strain evidence="2">CBHHK067</strain>
    </source>
</reference>
<keyword evidence="3" id="KW-1185">Reference proteome</keyword>
<accession>A0AAD7D3G4</accession>
<feature type="compositionally biased region" description="Basic and acidic residues" evidence="1">
    <location>
        <begin position="159"/>
        <end position="168"/>
    </location>
</feature>
<protein>
    <submittedName>
        <fullName evidence="2">Uncharacterized protein</fullName>
    </submittedName>
</protein>
<dbReference type="EMBL" id="JARKIE010000144">
    <property type="protein sequence ID" value="KAJ7676300.1"/>
    <property type="molecule type" value="Genomic_DNA"/>
</dbReference>
<name>A0AAD7D3G4_MYCRO</name>